<dbReference type="GO" id="GO:0003677">
    <property type="term" value="F:DNA binding"/>
    <property type="evidence" value="ECO:0007669"/>
    <property type="project" value="UniProtKB-KW"/>
</dbReference>
<evidence type="ECO:0000256" key="1">
    <source>
        <dbReference type="ARBA" id="ARBA00023125"/>
    </source>
</evidence>
<dbReference type="SUPFAM" id="SSF48452">
    <property type="entry name" value="TPR-like"/>
    <property type="match status" value="1"/>
</dbReference>
<dbReference type="PANTHER" id="PTHR46797:SF1">
    <property type="entry name" value="METHYLPHOSPHONATE SYNTHASE"/>
    <property type="match status" value="1"/>
</dbReference>
<dbReference type="SUPFAM" id="SSF47413">
    <property type="entry name" value="lambda repressor-like DNA-binding domains"/>
    <property type="match status" value="1"/>
</dbReference>
<dbReference type="RefSeq" id="WP_117155209.1">
    <property type="nucleotide sequence ID" value="NZ_BMLG01000009.1"/>
</dbReference>
<dbReference type="OrthoDB" id="252257at2"/>
<feature type="domain" description="HTH cro/C1-type" evidence="2">
    <location>
        <begin position="9"/>
        <end position="62"/>
    </location>
</feature>
<dbReference type="GO" id="GO:0005829">
    <property type="term" value="C:cytosol"/>
    <property type="evidence" value="ECO:0007669"/>
    <property type="project" value="TreeGrafter"/>
</dbReference>
<organism evidence="3 4">
    <name type="scientific">Paraliobacillus quinghaiensis</name>
    <dbReference type="NCBI Taxonomy" id="470815"/>
    <lineage>
        <taxon>Bacteria</taxon>
        <taxon>Bacillati</taxon>
        <taxon>Bacillota</taxon>
        <taxon>Bacilli</taxon>
        <taxon>Bacillales</taxon>
        <taxon>Bacillaceae</taxon>
        <taxon>Paraliobacillus</taxon>
    </lineage>
</organism>
<dbReference type="InterPro" id="IPR001387">
    <property type="entry name" value="Cro/C1-type_HTH"/>
</dbReference>
<proteinExistence type="predicted"/>
<dbReference type="AlphaFoldDB" id="A0A917TQF3"/>
<reference evidence="3" key="2">
    <citation type="submission" date="2020-09" db="EMBL/GenBank/DDBJ databases">
        <authorList>
            <person name="Sun Q."/>
            <person name="Zhou Y."/>
        </authorList>
    </citation>
    <scope>NUCLEOTIDE SEQUENCE</scope>
    <source>
        <strain evidence="3">CGMCC 1.6333</strain>
    </source>
</reference>
<accession>A0A917TQF3</accession>
<protein>
    <submittedName>
        <fullName evidence="3">Transcriptional regulator</fullName>
    </submittedName>
</protein>
<dbReference type="PANTHER" id="PTHR46797">
    <property type="entry name" value="HTH-TYPE TRANSCRIPTIONAL REGULATOR"/>
    <property type="match status" value="1"/>
</dbReference>
<dbReference type="InterPro" id="IPR011990">
    <property type="entry name" value="TPR-like_helical_dom_sf"/>
</dbReference>
<evidence type="ECO:0000313" key="3">
    <source>
        <dbReference type="EMBL" id="GGM33304.1"/>
    </source>
</evidence>
<dbReference type="InterPro" id="IPR050807">
    <property type="entry name" value="TransReg_Diox_bact_type"/>
</dbReference>
<comment type="caution">
    <text evidence="3">The sequence shown here is derived from an EMBL/GenBank/DDBJ whole genome shotgun (WGS) entry which is preliminary data.</text>
</comment>
<dbReference type="Gene3D" id="1.10.260.40">
    <property type="entry name" value="lambda repressor-like DNA-binding domains"/>
    <property type="match status" value="1"/>
</dbReference>
<dbReference type="Pfam" id="PF01381">
    <property type="entry name" value="HTH_3"/>
    <property type="match status" value="1"/>
</dbReference>
<dbReference type="GO" id="GO:0003700">
    <property type="term" value="F:DNA-binding transcription factor activity"/>
    <property type="evidence" value="ECO:0007669"/>
    <property type="project" value="TreeGrafter"/>
</dbReference>
<evidence type="ECO:0000259" key="2">
    <source>
        <dbReference type="PROSITE" id="PS50943"/>
    </source>
</evidence>
<dbReference type="SMART" id="SM00530">
    <property type="entry name" value="HTH_XRE"/>
    <property type="match status" value="1"/>
</dbReference>
<dbReference type="CDD" id="cd00093">
    <property type="entry name" value="HTH_XRE"/>
    <property type="match status" value="1"/>
</dbReference>
<keyword evidence="4" id="KW-1185">Reference proteome</keyword>
<gene>
    <name evidence="3" type="primary">nprR</name>
    <name evidence="3" type="ORF">GCM10011351_19170</name>
</gene>
<dbReference type="Proteomes" id="UP000618460">
    <property type="component" value="Unassembled WGS sequence"/>
</dbReference>
<dbReference type="PROSITE" id="PS50943">
    <property type="entry name" value="HTH_CROC1"/>
    <property type="match status" value="1"/>
</dbReference>
<reference evidence="3" key="1">
    <citation type="journal article" date="2014" name="Int. J. Syst. Evol. Microbiol.">
        <title>Complete genome sequence of Corynebacterium casei LMG S-19264T (=DSM 44701T), isolated from a smear-ripened cheese.</title>
        <authorList>
            <consortium name="US DOE Joint Genome Institute (JGI-PGF)"/>
            <person name="Walter F."/>
            <person name="Albersmeier A."/>
            <person name="Kalinowski J."/>
            <person name="Ruckert C."/>
        </authorList>
    </citation>
    <scope>NUCLEOTIDE SEQUENCE</scope>
    <source>
        <strain evidence="3">CGMCC 1.6333</strain>
    </source>
</reference>
<dbReference type="InterPro" id="IPR010982">
    <property type="entry name" value="Lambda_DNA-bd_dom_sf"/>
</dbReference>
<dbReference type="EMBL" id="BMLG01000009">
    <property type="protein sequence ID" value="GGM33304.1"/>
    <property type="molecule type" value="Genomic_DNA"/>
</dbReference>
<evidence type="ECO:0000313" key="4">
    <source>
        <dbReference type="Proteomes" id="UP000618460"/>
    </source>
</evidence>
<keyword evidence="1" id="KW-0238">DNA-binding</keyword>
<name>A0A917TQF3_9BACI</name>
<dbReference type="Gene3D" id="1.25.40.10">
    <property type="entry name" value="Tetratricopeptide repeat domain"/>
    <property type="match status" value="1"/>
</dbReference>
<sequence length="426" mass="50945">MTTGIGKKIKYYRTKANMTQEELANGVVSVSYLSKIEHNTAEPNSEAIKQLCDKLQIEPTRLEDEQIPVLTQQWFTELLYGKLSTAHETFQKINDEFEKIIDADLYWLVELHTLRYYLLTNQDQKARNKHQCLEQNKHLFKDVDLYYWYKFSGCFHASNSAYYRAFKSFKQAEKSIQADMENYQQELHDLYYHTAKVSSDLYFTFHAMVYANKALDYYRSVYQLKRCAECHMLIGIANKRMYETDDALRSLKLAMTIASEQQDHQLLAECNRLLGKVYKKNQQPTNALNYFHRSYQWVKNTLSKEELTIAVNLMKEYVDQDDLIQAEIWYEKVKAIIKKTKPKNCFVVYEFKVYQYLIFGFSNSFEVLMQKEVLPFLKEKQMRMEYATYLRITADYYYQMRKYKLAADYYQEAYQSIDQIRMKDNK</sequence>